<keyword evidence="6 16" id="KW-0732">Signal</keyword>
<dbReference type="GO" id="GO:0009279">
    <property type="term" value="C:cell outer membrane"/>
    <property type="evidence" value="ECO:0007669"/>
    <property type="project" value="UniProtKB-SubCell"/>
</dbReference>
<keyword evidence="20" id="KW-1185">Reference proteome</keyword>
<dbReference type="PROSITE" id="PS52016">
    <property type="entry name" value="TONB_DEPENDENT_REC_3"/>
    <property type="match status" value="1"/>
</dbReference>
<feature type="compositionally biased region" description="Low complexity" evidence="15">
    <location>
        <begin position="35"/>
        <end position="49"/>
    </location>
</feature>
<dbReference type="KEGG" id="uru:DSM104443_01417"/>
<evidence type="ECO:0000256" key="16">
    <source>
        <dbReference type="SAM" id="SignalP"/>
    </source>
</evidence>
<dbReference type="EMBL" id="CP053069">
    <property type="protein sequence ID" value="QJR10359.1"/>
    <property type="molecule type" value="Genomic_DNA"/>
</dbReference>
<feature type="compositionally biased region" description="Polar residues" evidence="15">
    <location>
        <begin position="485"/>
        <end position="494"/>
    </location>
</feature>
<evidence type="ECO:0000256" key="2">
    <source>
        <dbReference type="ARBA" id="ARBA00022448"/>
    </source>
</evidence>
<evidence type="ECO:0000256" key="15">
    <source>
        <dbReference type="SAM" id="MobiDB-lite"/>
    </source>
</evidence>
<evidence type="ECO:0000259" key="18">
    <source>
        <dbReference type="Pfam" id="PF07715"/>
    </source>
</evidence>
<dbReference type="InterPro" id="IPR010917">
    <property type="entry name" value="TonB_rcpt_CS"/>
</dbReference>
<evidence type="ECO:0000256" key="14">
    <source>
        <dbReference type="RuleBase" id="RU003357"/>
    </source>
</evidence>
<evidence type="ECO:0000256" key="10">
    <source>
        <dbReference type="ARBA" id="ARBA00023136"/>
    </source>
</evidence>
<dbReference type="RefSeq" id="WP_171090809.1">
    <property type="nucleotide sequence ID" value="NZ_CP053069.1"/>
</dbReference>
<proteinExistence type="inferred from homology"/>
<evidence type="ECO:0000313" key="20">
    <source>
        <dbReference type="Proteomes" id="UP000501534"/>
    </source>
</evidence>
<evidence type="ECO:0000259" key="17">
    <source>
        <dbReference type="Pfam" id="PF00593"/>
    </source>
</evidence>
<keyword evidence="9 14" id="KW-0798">TonB box</keyword>
<evidence type="ECO:0000256" key="12">
    <source>
        <dbReference type="PROSITE-ProRule" id="PRU01360"/>
    </source>
</evidence>
<dbReference type="CDD" id="cd01347">
    <property type="entry name" value="ligand_gated_channel"/>
    <property type="match status" value="1"/>
</dbReference>
<feature type="region of interest" description="Disordered" evidence="15">
    <location>
        <begin position="35"/>
        <end position="58"/>
    </location>
</feature>
<dbReference type="InterPro" id="IPR036942">
    <property type="entry name" value="Beta-barrel_TonB_sf"/>
</dbReference>
<dbReference type="AlphaFoldDB" id="A0A6M4GSS9"/>
<comment type="subcellular location">
    <subcellularLocation>
        <location evidence="1 12">Cell outer membrane</location>
        <topology evidence="1 12">Multi-pass membrane protein</topology>
    </subcellularLocation>
</comment>
<dbReference type="SUPFAM" id="SSF56935">
    <property type="entry name" value="Porins"/>
    <property type="match status" value="1"/>
</dbReference>
<keyword evidence="11 12" id="KW-0998">Cell outer membrane</keyword>
<dbReference type="InterPro" id="IPR000531">
    <property type="entry name" value="Beta-barrel_TonB"/>
</dbReference>
<keyword evidence="5 12" id="KW-0812">Transmembrane</keyword>
<comment type="similarity">
    <text evidence="12 14">Belongs to the TonB-dependent receptor family.</text>
</comment>
<keyword evidence="8" id="KW-0406">Ion transport</keyword>
<dbReference type="PROSITE" id="PS01156">
    <property type="entry name" value="TONB_DEPENDENT_REC_2"/>
    <property type="match status" value="1"/>
</dbReference>
<reference evidence="19 20" key="1">
    <citation type="submission" date="2020-04" db="EMBL/GenBank/DDBJ databases">
        <title>Usitatibacter rugosus gen. nov., sp. nov. and Usitatibacter palustris sp. nov., novel members of Usitatibacteraceae fam. nov. within the order Nitrosomonadales isolated from soil.</title>
        <authorList>
            <person name="Huber K.J."/>
            <person name="Neumann-Schaal M."/>
            <person name="Geppert A."/>
            <person name="Luckner M."/>
            <person name="Wanner G."/>
            <person name="Overmann J."/>
        </authorList>
    </citation>
    <scope>NUCLEOTIDE SEQUENCE [LARGE SCALE GENOMIC DNA]</scope>
    <source>
        <strain evidence="19 20">0125_3</strain>
    </source>
</reference>
<evidence type="ECO:0000256" key="1">
    <source>
        <dbReference type="ARBA" id="ARBA00004571"/>
    </source>
</evidence>
<dbReference type="InterPro" id="IPR012910">
    <property type="entry name" value="Plug_dom"/>
</dbReference>
<protein>
    <submittedName>
        <fullName evidence="19">Pesticin receptor</fullName>
    </submittedName>
</protein>
<dbReference type="PANTHER" id="PTHR32552">
    <property type="entry name" value="FERRICHROME IRON RECEPTOR-RELATED"/>
    <property type="match status" value="1"/>
</dbReference>
<dbReference type="GO" id="GO:0006826">
    <property type="term" value="P:iron ion transport"/>
    <property type="evidence" value="ECO:0007669"/>
    <property type="project" value="UniProtKB-KW"/>
</dbReference>
<keyword evidence="10 12" id="KW-0472">Membrane</keyword>
<dbReference type="InterPro" id="IPR039426">
    <property type="entry name" value="TonB-dep_rcpt-like"/>
</dbReference>
<evidence type="ECO:0000256" key="4">
    <source>
        <dbReference type="ARBA" id="ARBA00022496"/>
    </source>
</evidence>
<keyword evidence="19" id="KW-0675">Receptor</keyword>
<dbReference type="Pfam" id="PF07715">
    <property type="entry name" value="Plug"/>
    <property type="match status" value="1"/>
</dbReference>
<keyword evidence="7" id="KW-0408">Iron</keyword>
<evidence type="ECO:0000256" key="13">
    <source>
        <dbReference type="PROSITE-ProRule" id="PRU10144"/>
    </source>
</evidence>
<keyword evidence="3 12" id="KW-1134">Transmembrane beta strand</keyword>
<sequence>MAHRRFDVRPAGLRRCRPLLLPMLVAAAAASPYAAAQTPPSADPTAPAAGKKDKEAPQTLEVLTITGTRRREPVRDVPVQLNTVPAEKLEESGARTLSDYLATQAGLDLKTGGGPGMGSVTIRGISTGDLTIATVGVYVDDVPFGSSTAYAIGSGTALDMGLLDLNRVEILRGPQGTIYGASTMGGLIKYVTNDPDTTRFSGRAMVGGATVKNGSANNTLSAVLNVPFQENTAGLRMAAYREHAGGFVDAVGDAAGSDVNTGNTVGGRLAFVANPLSNLQFKLSATYQDIKRESQDTVDYDAATGNSVNGDLTRKLAVREPYEIKNGVAGLEIDWDMGWARLNSITSGQKTDNTRRLDATYVYGPLLAGAGLDLDRVPIDYNVTVRKQVQELRLTSPRGVFEWLAGYFYAHEKSTNDQRVTSRFTGGAAGPELATVALPADYTENALFGDITWNPSRELSLTGGIRSSKNKQNFSQISDGPLAGGSTNIHGDSDETTQTYLATARYALTPTSNIYARAASGFRPGGPNAVINDPATGQPLAPPTFKSDSLWSYEAGYKADLMQRTLSVEAAIYNIQWKDIQQPVAVNGFGVIANAGRAKVDGAEIGLRYRPSAQWSLDAAYSYINAKLTEDAPGLGPSGTRLPNSAKNSANFGATYSFSAGGYSSSVGADVRYVGERNAGFEGSASAPNYKLPDYTLVDVHATMDFRAVQVGLYVRNLADKRAQLGAATNFVPLGGYVQVNPAQPRTIGVTVSGNF</sequence>
<feature type="chain" id="PRO_5026981038" evidence="16">
    <location>
        <begin position="37"/>
        <end position="756"/>
    </location>
</feature>
<feature type="signal peptide" evidence="16">
    <location>
        <begin position="1"/>
        <end position="36"/>
    </location>
</feature>
<keyword evidence="2 12" id="KW-0813">Transport</keyword>
<keyword evidence="4" id="KW-0410">Iron transport</keyword>
<name>A0A6M4GSS9_9PROT</name>
<evidence type="ECO:0000256" key="3">
    <source>
        <dbReference type="ARBA" id="ARBA00022452"/>
    </source>
</evidence>
<feature type="region of interest" description="Disordered" evidence="15">
    <location>
        <begin position="470"/>
        <end position="494"/>
    </location>
</feature>
<dbReference type="Proteomes" id="UP000501534">
    <property type="component" value="Chromosome"/>
</dbReference>
<accession>A0A6M4GSS9</accession>
<evidence type="ECO:0000256" key="6">
    <source>
        <dbReference type="ARBA" id="ARBA00022729"/>
    </source>
</evidence>
<evidence type="ECO:0000256" key="11">
    <source>
        <dbReference type="ARBA" id="ARBA00023237"/>
    </source>
</evidence>
<feature type="short sequence motif" description="TonB C-terminal box" evidence="13">
    <location>
        <begin position="739"/>
        <end position="756"/>
    </location>
</feature>
<feature type="domain" description="TonB-dependent receptor plug" evidence="18">
    <location>
        <begin position="74"/>
        <end position="186"/>
    </location>
</feature>
<feature type="domain" description="TonB-dependent receptor-like beta-barrel" evidence="17">
    <location>
        <begin position="295"/>
        <end position="718"/>
    </location>
</feature>
<evidence type="ECO:0000256" key="5">
    <source>
        <dbReference type="ARBA" id="ARBA00022692"/>
    </source>
</evidence>
<evidence type="ECO:0000256" key="8">
    <source>
        <dbReference type="ARBA" id="ARBA00023065"/>
    </source>
</evidence>
<evidence type="ECO:0000256" key="9">
    <source>
        <dbReference type="ARBA" id="ARBA00023077"/>
    </source>
</evidence>
<dbReference type="PANTHER" id="PTHR32552:SF81">
    <property type="entry name" value="TONB-DEPENDENT OUTER MEMBRANE RECEPTOR"/>
    <property type="match status" value="1"/>
</dbReference>
<evidence type="ECO:0000313" key="19">
    <source>
        <dbReference type="EMBL" id="QJR10359.1"/>
    </source>
</evidence>
<gene>
    <name evidence="19" type="primary">fyuA</name>
    <name evidence="19" type="ORF">DSM104443_01417</name>
</gene>
<dbReference type="Pfam" id="PF00593">
    <property type="entry name" value="TonB_dep_Rec_b-barrel"/>
    <property type="match status" value="1"/>
</dbReference>
<organism evidence="19 20">
    <name type="scientific">Usitatibacter rugosus</name>
    <dbReference type="NCBI Taxonomy" id="2732067"/>
    <lineage>
        <taxon>Bacteria</taxon>
        <taxon>Pseudomonadati</taxon>
        <taxon>Pseudomonadota</taxon>
        <taxon>Betaproteobacteria</taxon>
        <taxon>Nitrosomonadales</taxon>
        <taxon>Usitatibacteraceae</taxon>
        <taxon>Usitatibacter</taxon>
    </lineage>
</organism>
<dbReference type="Gene3D" id="2.40.170.20">
    <property type="entry name" value="TonB-dependent receptor, beta-barrel domain"/>
    <property type="match status" value="1"/>
</dbReference>
<evidence type="ECO:0000256" key="7">
    <source>
        <dbReference type="ARBA" id="ARBA00023004"/>
    </source>
</evidence>